<dbReference type="InterPro" id="IPR036249">
    <property type="entry name" value="Thioredoxin-like_sf"/>
</dbReference>
<evidence type="ECO:0000256" key="1">
    <source>
        <dbReference type="ARBA" id="ARBA00004196"/>
    </source>
</evidence>
<evidence type="ECO:0000256" key="2">
    <source>
        <dbReference type="ARBA" id="ARBA00022748"/>
    </source>
</evidence>
<dbReference type="PANTHER" id="PTHR42852">
    <property type="entry name" value="THIOL:DISULFIDE INTERCHANGE PROTEIN DSBE"/>
    <property type="match status" value="1"/>
</dbReference>
<dbReference type="InterPro" id="IPR013766">
    <property type="entry name" value="Thioredoxin_domain"/>
</dbReference>
<keyword evidence="5" id="KW-1133">Transmembrane helix</keyword>
<protein>
    <submittedName>
        <fullName evidence="7">Redoxin</fullName>
    </submittedName>
</protein>
<evidence type="ECO:0000256" key="5">
    <source>
        <dbReference type="SAM" id="Phobius"/>
    </source>
</evidence>
<dbReference type="Proteomes" id="UP000239434">
    <property type="component" value="Unassembled WGS sequence"/>
</dbReference>
<dbReference type="SUPFAM" id="SSF52833">
    <property type="entry name" value="Thioredoxin-like"/>
    <property type="match status" value="1"/>
</dbReference>
<evidence type="ECO:0000259" key="6">
    <source>
        <dbReference type="PROSITE" id="PS51352"/>
    </source>
</evidence>
<dbReference type="PANTHER" id="PTHR42852:SF6">
    <property type="entry name" value="THIOL:DISULFIDE INTERCHANGE PROTEIN DSBE"/>
    <property type="match status" value="1"/>
</dbReference>
<dbReference type="GO" id="GO:0017004">
    <property type="term" value="P:cytochrome complex assembly"/>
    <property type="evidence" value="ECO:0007669"/>
    <property type="project" value="UniProtKB-KW"/>
</dbReference>
<sequence length="266" mass="29392">MNTVIIGPFVFAPDRFAAILAIGAFLLLNEVLSRKVDPRFASWAWWGTITFVVGARLGHVLEHAVTFLHEPWRVLAIWQGGFRIEAGIALAFIYTCLHFRHHLRLIPWTTLPSAVAAFVAVLVIQLTAGVPPPPLPVDGNYVMLTGEPFRPANLEGRPAVINLWATWCPPCRREMPIMADVAVNNNDAVFIFVNQGEGRNVINRYLATERLELDHVVLDSLGRFGRHYASPGLPATLFIGSDGTLRSMHMGEISREALVAGIEALD</sequence>
<evidence type="ECO:0000256" key="4">
    <source>
        <dbReference type="ARBA" id="ARBA00023284"/>
    </source>
</evidence>
<dbReference type="Gene3D" id="3.40.30.10">
    <property type="entry name" value="Glutaredoxin"/>
    <property type="match status" value="1"/>
</dbReference>
<dbReference type="GO" id="GO:0008961">
    <property type="term" value="F:phosphatidylglycerol-prolipoprotein diacylglyceryl transferase activity"/>
    <property type="evidence" value="ECO:0007669"/>
    <property type="project" value="InterPro"/>
</dbReference>
<dbReference type="Pfam" id="PF01790">
    <property type="entry name" value="LGT"/>
    <property type="match status" value="1"/>
</dbReference>
<evidence type="ECO:0000256" key="3">
    <source>
        <dbReference type="ARBA" id="ARBA00023157"/>
    </source>
</evidence>
<keyword evidence="2" id="KW-0201">Cytochrome c-type biogenesis</keyword>
<dbReference type="InterPro" id="IPR050553">
    <property type="entry name" value="Thioredoxin_ResA/DsbE_sf"/>
</dbReference>
<dbReference type="CDD" id="cd02966">
    <property type="entry name" value="TlpA_like_family"/>
    <property type="match status" value="1"/>
</dbReference>
<organism evidence="7 8">
    <name type="scientific">Phyllobacterium phragmitis</name>
    <dbReference type="NCBI Taxonomy" id="2670329"/>
    <lineage>
        <taxon>Bacteria</taxon>
        <taxon>Pseudomonadati</taxon>
        <taxon>Pseudomonadota</taxon>
        <taxon>Alphaproteobacteria</taxon>
        <taxon>Hyphomicrobiales</taxon>
        <taxon>Phyllobacteriaceae</taxon>
        <taxon>Phyllobacterium</taxon>
    </lineage>
</organism>
<reference evidence="7 8" key="1">
    <citation type="submission" date="2018-02" db="EMBL/GenBank/DDBJ databases">
        <title>The draft genome of Phyllobacterium sp. 1N-3.</title>
        <authorList>
            <person name="Liu L."/>
            <person name="Li L."/>
            <person name="Zhang X."/>
            <person name="Wang T."/>
            <person name="Liang L."/>
        </authorList>
    </citation>
    <scope>NUCLEOTIDE SEQUENCE [LARGE SCALE GENOMIC DNA]</scope>
    <source>
        <strain evidence="7 8">1N-3</strain>
    </source>
</reference>
<comment type="caution">
    <text evidence="7">The sequence shown here is derived from an EMBL/GenBank/DDBJ whole genome shotgun (WGS) entry which is preliminary data.</text>
</comment>
<dbReference type="GO" id="GO:0005886">
    <property type="term" value="C:plasma membrane"/>
    <property type="evidence" value="ECO:0007669"/>
    <property type="project" value="InterPro"/>
</dbReference>
<keyword evidence="4" id="KW-0676">Redox-active center</keyword>
<dbReference type="AlphaFoldDB" id="A0A2S9IJM1"/>
<dbReference type="GO" id="GO:0030313">
    <property type="term" value="C:cell envelope"/>
    <property type="evidence" value="ECO:0007669"/>
    <property type="project" value="UniProtKB-SubCell"/>
</dbReference>
<keyword evidence="8" id="KW-1185">Reference proteome</keyword>
<keyword evidence="5" id="KW-0812">Transmembrane</keyword>
<name>A0A2S9IJM1_9HYPH</name>
<feature type="domain" description="Thioredoxin" evidence="6">
    <location>
        <begin position="126"/>
        <end position="266"/>
    </location>
</feature>
<feature type="transmembrane region" description="Helical" evidence="5">
    <location>
        <begin position="109"/>
        <end position="128"/>
    </location>
</feature>
<dbReference type="GO" id="GO:0015036">
    <property type="term" value="F:disulfide oxidoreductase activity"/>
    <property type="evidence" value="ECO:0007669"/>
    <property type="project" value="UniProtKB-ARBA"/>
</dbReference>
<dbReference type="InterPro" id="IPR017937">
    <property type="entry name" value="Thioredoxin_CS"/>
</dbReference>
<dbReference type="PROSITE" id="PS51352">
    <property type="entry name" value="THIOREDOXIN_2"/>
    <property type="match status" value="1"/>
</dbReference>
<dbReference type="GO" id="GO:0042158">
    <property type="term" value="P:lipoprotein biosynthetic process"/>
    <property type="evidence" value="ECO:0007669"/>
    <property type="project" value="InterPro"/>
</dbReference>
<dbReference type="EMBL" id="PVBR01000032">
    <property type="protein sequence ID" value="PRD40731.1"/>
    <property type="molecule type" value="Genomic_DNA"/>
</dbReference>
<dbReference type="Pfam" id="PF08534">
    <property type="entry name" value="Redoxin"/>
    <property type="match status" value="1"/>
</dbReference>
<comment type="subcellular location">
    <subcellularLocation>
        <location evidence="1">Cell envelope</location>
    </subcellularLocation>
</comment>
<dbReference type="RefSeq" id="WP_105745496.1">
    <property type="nucleotide sequence ID" value="NZ_PVBR01000032.1"/>
</dbReference>
<dbReference type="InterPro" id="IPR001640">
    <property type="entry name" value="Lgt"/>
</dbReference>
<proteinExistence type="predicted"/>
<dbReference type="InterPro" id="IPR013740">
    <property type="entry name" value="Redoxin"/>
</dbReference>
<feature type="transmembrane region" description="Helical" evidence="5">
    <location>
        <begin position="77"/>
        <end position="97"/>
    </location>
</feature>
<keyword evidence="3" id="KW-1015">Disulfide bond</keyword>
<feature type="transmembrane region" description="Helical" evidence="5">
    <location>
        <begin position="6"/>
        <end position="28"/>
    </location>
</feature>
<feature type="transmembrane region" description="Helical" evidence="5">
    <location>
        <begin position="40"/>
        <end position="57"/>
    </location>
</feature>
<accession>A0A2S9IJM1</accession>
<gene>
    <name evidence="7" type="ORF">C5748_25210</name>
</gene>
<evidence type="ECO:0000313" key="8">
    <source>
        <dbReference type="Proteomes" id="UP000239434"/>
    </source>
</evidence>
<keyword evidence="5" id="KW-0472">Membrane</keyword>
<evidence type="ECO:0000313" key="7">
    <source>
        <dbReference type="EMBL" id="PRD40731.1"/>
    </source>
</evidence>
<dbReference type="PROSITE" id="PS00194">
    <property type="entry name" value="THIOREDOXIN_1"/>
    <property type="match status" value="1"/>
</dbReference>